<evidence type="ECO:0000313" key="5">
    <source>
        <dbReference type="Proteomes" id="UP000052167"/>
    </source>
</evidence>
<keyword evidence="5" id="KW-1185">Reference proteome</keyword>
<feature type="region of interest" description="Disordered" evidence="1">
    <location>
        <begin position="165"/>
        <end position="204"/>
    </location>
</feature>
<dbReference type="Gene3D" id="2.30.30.240">
    <property type="entry name" value="PRC-barrel domain"/>
    <property type="match status" value="1"/>
</dbReference>
<feature type="signal peptide" evidence="2">
    <location>
        <begin position="1"/>
        <end position="25"/>
    </location>
</feature>
<keyword evidence="2" id="KW-0732">Signal</keyword>
<dbReference type="OrthoDB" id="7818259at2"/>
<sequence length="204" mass="20375">MNKTFSTLAAAAVLMASTAIAPALAQTTNPATPASPAAPADPAMGGNAAAPATSDTSADMAAGSGSYLTEQSETQISANDYIGKPVYNSADESIGDVNDLILETEGGIVAAVIGVGGFLGIGEKDVAVPMDLITMSRDTETNDVRLTTTETAESLEAAPEFMTLDDQQAAADSAATDASTTSATGTAPMPDTNATTPPTTQPNN</sequence>
<dbReference type="SUPFAM" id="SSF50346">
    <property type="entry name" value="PRC-barrel domain"/>
    <property type="match status" value="1"/>
</dbReference>
<proteinExistence type="predicted"/>
<accession>A0A922P4N1</accession>
<dbReference type="Proteomes" id="UP000052167">
    <property type="component" value="Unassembled WGS sequence"/>
</dbReference>
<dbReference type="PANTHER" id="PTHR36505:SF1">
    <property type="entry name" value="BLR1072 PROTEIN"/>
    <property type="match status" value="1"/>
</dbReference>
<name>A0A922P4N1_9HYPH</name>
<dbReference type="PANTHER" id="PTHR36505">
    <property type="entry name" value="BLR1072 PROTEIN"/>
    <property type="match status" value="1"/>
</dbReference>
<feature type="chain" id="PRO_5037596113" evidence="2">
    <location>
        <begin position="26"/>
        <end position="204"/>
    </location>
</feature>
<protein>
    <submittedName>
        <fullName evidence="4">Photosystem reaction center subunit H</fullName>
    </submittedName>
</protein>
<comment type="caution">
    <text evidence="4">The sequence shown here is derived from an EMBL/GenBank/DDBJ whole genome shotgun (WGS) entry which is preliminary data.</text>
</comment>
<dbReference type="RefSeq" id="WP_037161197.1">
    <property type="nucleotide sequence ID" value="NZ_CAJXID010000006.1"/>
</dbReference>
<evidence type="ECO:0000256" key="1">
    <source>
        <dbReference type="SAM" id="MobiDB-lite"/>
    </source>
</evidence>
<dbReference type="InterPro" id="IPR011033">
    <property type="entry name" value="PRC_barrel-like_sf"/>
</dbReference>
<evidence type="ECO:0000313" key="4">
    <source>
        <dbReference type="EMBL" id="KEQ10911.1"/>
    </source>
</evidence>
<evidence type="ECO:0000259" key="3">
    <source>
        <dbReference type="Pfam" id="PF05239"/>
    </source>
</evidence>
<evidence type="ECO:0000256" key="2">
    <source>
        <dbReference type="SAM" id="SignalP"/>
    </source>
</evidence>
<dbReference type="EMBL" id="JOKJ01000001">
    <property type="protein sequence ID" value="KEQ10911.1"/>
    <property type="molecule type" value="Genomic_DNA"/>
</dbReference>
<feature type="region of interest" description="Disordered" evidence="1">
    <location>
        <begin position="28"/>
        <end position="66"/>
    </location>
</feature>
<dbReference type="Pfam" id="PF05239">
    <property type="entry name" value="PRC"/>
    <property type="match status" value="1"/>
</dbReference>
<reference evidence="4 5" key="1">
    <citation type="submission" date="2014-06" db="EMBL/GenBank/DDBJ databases">
        <title>Rhizobium pelagicum/R2-400B4.</title>
        <authorList>
            <person name="Kimes N.E."/>
            <person name="Lopez-Perez M."/>
        </authorList>
    </citation>
    <scope>NUCLEOTIDE SEQUENCE [LARGE SCALE GENOMIC DNA]</scope>
    <source>
        <strain evidence="4 5">R2-400B4</strain>
    </source>
</reference>
<gene>
    <name evidence="4" type="ORF">GV68_01130</name>
</gene>
<organism evidence="4 5">
    <name type="scientific">Pseudorhizobium pelagicum</name>
    <dbReference type="NCBI Taxonomy" id="1509405"/>
    <lineage>
        <taxon>Bacteria</taxon>
        <taxon>Pseudomonadati</taxon>
        <taxon>Pseudomonadota</taxon>
        <taxon>Alphaproteobacteria</taxon>
        <taxon>Hyphomicrobiales</taxon>
        <taxon>Rhizobiaceae</taxon>
        <taxon>Rhizobium/Agrobacterium group</taxon>
        <taxon>Pseudorhizobium</taxon>
    </lineage>
</organism>
<dbReference type="InterPro" id="IPR027275">
    <property type="entry name" value="PRC-brl_dom"/>
</dbReference>
<dbReference type="AlphaFoldDB" id="A0A922P4N1"/>
<feature type="domain" description="PRC-barrel" evidence="3">
    <location>
        <begin position="73"/>
        <end position="150"/>
    </location>
</feature>